<keyword evidence="8 11" id="KW-0243">Dynein</keyword>
<evidence type="ECO:0000256" key="2">
    <source>
        <dbReference type="ARBA" id="ARBA00006831"/>
    </source>
</evidence>
<name>C3XTX4_BRAFL</name>
<keyword evidence="3 11" id="KW-0813">Transport</keyword>
<dbReference type="Pfam" id="PF05783">
    <property type="entry name" value="DLIC"/>
    <property type="match status" value="1"/>
</dbReference>
<protein>
    <recommendedName>
        <fullName evidence="11">Dynein light intermediate chain</fullName>
    </recommendedName>
</protein>
<keyword evidence="4 11" id="KW-0963">Cytoplasm</keyword>
<accession>C3XTX4</accession>
<dbReference type="InParanoid" id="C3XTX4"/>
<dbReference type="GO" id="GO:0005868">
    <property type="term" value="C:cytoplasmic dynein complex"/>
    <property type="evidence" value="ECO:0007669"/>
    <property type="project" value="UniProtKB-UniRule"/>
</dbReference>
<keyword evidence="9 11" id="KW-0505">Motor protein</keyword>
<sequence>MAPIGDKLVMGAMAENSDEDEGKNLWSTILSDVSTQSSSKLPSCKSIIVAGEDESGKTTLIAKMRGDDELKKGAGLEYFYLEVHDEDRDDHTRCGVWVMDGDSHHRGLLRFALSAENIEHTLVMLAVDMSRPWTILESLQKWADIIHHHIDRLKVPPEKMKELEEQLVRQYQEYVEPEEGAQSPQRPKAMTPGAGEEETVVLPLGEDVLTHNLGVPVVVVVTKTDAISTLEKEHDYREEHLDFIQQHIRKFCLRCILHTWPDGAALFYTSVKEDKNIQLLTKYLEHRLYDFPFHTPPLVVEKDAIFIPSGWDNHNKISILYENLHNMKAEDAFNDNIAKPIIRKSVGEAREVIADDEQAFLMKQQAVLSKALPAGAQRDSPQRSPMGVQRTPERRVGANVASVSPIPAGGKKLEGAKGAAGASEGVLANFFNSLLSKKTGAGGSPGAPGTPAGKSPVGPADKAVRSDAAAELDRLTRGTRKPVQGQNPQSSSAS</sequence>
<keyword evidence="6 11" id="KW-0547">Nucleotide-binding</keyword>
<dbReference type="AlphaFoldDB" id="C3XTX4"/>
<dbReference type="GO" id="GO:0005524">
    <property type="term" value="F:ATP binding"/>
    <property type="evidence" value="ECO:0007669"/>
    <property type="project" value="UniProtKB-KW"/>
</dbReference>
<dbReference type="STRING" id="7739.C3XTX4"/>
<gene>
    <name evidence="13" type="ORF">BRAFLDRAFT_80039</name>
</gene>
<dbReference type="FunCoup" id="C3XTX4">
    <property type="interactions" value="835"/>
</dbReference>
<evidence type="ECO:0000313" key="13">
    <source>
        <dbReference type="EMBL" id="EEN68348.1"/>
    </source>
</evidence>
<comment type="subunit">
    <text evidence="11">Homodimer. The cytoplasmic dynein 1 complex consists of two catalytic heavy chains (HCs) and a number of non-catalytic subunits presented by intermediate chains (ICs).</text>
</comment>
<organism>
    <name type="scientific">Branchiostoma floridae</name>
    <name type="common">Florida lancelet</name>
    <name type="synonym">Amphioxus</name>
    <dbReference type="NCBI Taxonomy" id="7739"/>
    <lineage>
        <taxon>Eukaryota</taxon>
        <taxon>Metazoa</taxon>
        <taxon>Chordata</taxon>
        <taxon>Cephalochordata</taxon>
        <taxon>Leptocardii</taxon>
        <taxon>Amphioxiformes</taxon>
        <taxon>Branchiostomatidae</taxon>
        <taxon>Branchiostoma</taxon>
    </lineage>
</organism>
<feature type="region of interest" description="Disordered" evidence="12">
    <location>
        <begin position="372"/>
        <end position="416"/>
    </location>
</feature>
<dbReference type="PANTHER" id="PTHR12688:SF0">
    <property type="entry name" value="DYNEIN LIGHT INTERMEDIATE CHAIN"/>
    <property type="match status" value="1"/>
</dbReference>
<evidence type="ECO:0000256" key="6">
    <source>
        <dbReference type="ARBA" id="ARBA00022741"/>
    </source>
</evidence>
<comment type="subcellular location">
    <subcellularLocation>
        <location evidence="1 11">Cytoplasm</location>
        <location evidence="1 11">Cytoskeleton</location>
    </subcellularLocation>
</comment>
<dbReference type="GO" id="GO:0007018">
    <property type="term" value="P:microtubule-based movement"/>
    <property type="evidence" value="ECO:0007669"/>
    <property type="project" value="InterPro"/>
</dbReference>
<reference evidence="13" key="1">
    <citation type="journal article" date="2008" name="Nature">
        <title>The amphioxus genome and the evolution of the chordate karyotype.</title>
        <authorList>
            <consortium name="US DOE Joint Genome Institute (JGI-PGF)"/>
            <person name="Putnam N.H."/>
            <person name="Butts T."/>
            <person name="Ferrier D.E.K."/>
            <person name="Furlong R.F."/>
            <person name="Hellsten U."/>
            <person name="Kawashima T."/>
            <person name="Robinson-Rechavi M."/>
            <person name="Shoguchi E."/>
            <person name="Terry A."/>
            <person name="Yu J.-K."/>
            <person name="Benito-Gutierrez E.L."/>
            <person name="Dubchak I."/>
            <person name="Garcia-Fernandez J."/>
            <person name="Gibson-Brown J.J."/>
            <person name="Grigoriev I.V."/>
            <person name="Horton A.C."/>
            <person name="de Jong P.J."/>
            <person name="Jurka J."/>
            <person name="Kapitonov V.V."/>
            <person name="Kohara Y."/>
            <person name="Kuroki Y."/>
            <person name="Lindquist E."/>
            <person name="Lucas S."/>
            <person name="Osoegawa K."/>
            <person name="Pennacchio L.A."/>
            <person name="Salamov A.A."/>
            <person name="Satou Y."/>
            <person name="Sauka-Spengler T."/>
            <person name="Schmutz J."/>
            <person name="Shin-I T."/>
            <person name="Toyoda A."/>
            <person name="Bronner-Fraser M."/>
            <person name="Fujiyama A."/>
            <person name="Holland L.Z."/>
            <person name="Holland P.W.H."/>
            <person name="Satoh N."/>
            <person name="Rokhsar D.S."/>
        </authorList>
    </citation>
    <scope>NUCLEOTIDE SEQUENCE [LARGE SCALE GENOMIC DNA]</scope>
    <source>
        <strain evidence="13">S238N-H82</strain>
        <tissue evidence="13">Testes</tissue>
    </source>
</reference>
<keyword evidence="10 11" id="KW-0206">Cytoskeleton</keyword>
<comment type="similarity">
    <text evidence="2 11">Belongs to the dynein light intermediate chain family.</text>
</comment>
<evidence type="ECO:0000256" key="8">
    <source>
        <dbReference type="ARBA" id="ARBA00023017"/>
    </source>
</evidence>
<dbReference type="EMBL" id="GG666464">
    <property type="protein sequence ID" value="EEN68348.1"/>
    <property type="molecule type" value="Genomic_DNA"/>
</dbReference>
<evidence type="ECO:0000256" key="5">
    <source>
        <dbReference type="ARBA" id="ARBA00022701"/>
    </source>
</evidence>
<feature type="region of interest" description="Disordered" evidence="12">
    <location>
        <begin position="175"/>
        <end position="196"/>
    </location>
</feature>
<keyword evidence="5 11" id="KW-0493">Microtubule</keyword>
<feature type="region of interest" description="Disordered" evidence="12">
    <location>
        <begin position="437"/>
        <end position="494"/>
    </location>
</feature>
<evidence type="ECO:0000256" key="3">
    <source>
        <dbReference type="ARBA" id="ARBA00022448"/>
    </source>
</evidence>
<feature type="compositionally biased region" description="Polar residues" evidence="12">
    <location>
        <begin position="484"/>
        <end position="494"/>
    </location>
</feature>
<comment type="function">
    <text evidence="11">Acts as one of several non-catalytic accessory components of the cytoplasmic dynein 1 complex that are thought to be involved in linking dynein to cargos and to adapter proteins that regulate dynein function. Cytoplasmic dynein 1 acts as a motor for the intracellular retrograde motility of vesicles and organelles along microtubules. May play a role in binding dynein to membranous organelles or chromosomes.</text>
</comment>
<dbReference type="InterPro" id="IPR008467">
    <property type="entry name" value="Dynein1_light_intermed_chain"/>
</dbReference>
<evidence type="ECO:0000256" key="4">
    <source>
        <dbReference type="ARBA" id="ARBA00022490"/>
    </source>
</evidence>
<proteinExistence type="inferred from homology"/>
<dbReference type="PANTHER" id="PTHR12688">
    <property type="entry name" value="DYNEIN LIGHT INTERMEDIATE CHAIN"/>
    <property type="match status" value="1"/>
</dbReference>
<evidence type="ECO:0000256" key="7">
    <source>
        <dbReference type="ARBA" id="ARBA00022840"/>
    </source>
</evidence>
<dbReference type="SUPFAM" id="SSF52540">
    <property type="entry name" value="P-loop containing nucleoside triphosphate hydrolases"/>
    <property type="match status" value="1"/>
</dbReference>
<dbReference type="Gene3D" id="3.40.50.300">
    <property type="entry name" value="P-loop containing nucleotide triphosphate hydrolases"/>
    <property type="match status" value="1"/>
</dbReference>
<dbReference type="InterPro" id="IPR027417">
    <property type="entry name" value="P-loop_NTPase"/>
</dbReference>
<evidence type="ECO:0000256" key="12">
    <source>
        <dbReference type="SAM" id="MobiDB-lite"/>
    </source>
</evidence>
<dbReference type="eggNOG" id="KOG3905">
    <property type="taxonomic scope" value="Eukaryota"/>
</dbReference>
<keyword evidence="7 11" id="KW-0067">ATP-binding</keyword>
<evidence type="ECO:0000256" key="10">
    <source>
        <dbReference type="ARBA" id="ARBA00023212"/>
    </source>
</evidence>
<dbReference type="InterPro" id="IPR022780">
    <property type="entry name" value="Dynein_light_int_chain"/>
</dbReference>
<evidence type="ECO:0000256" key="9">
    <source>
        <dbReference type="ARBA" id="ARBA00023175"/>
    </source>
</evidence>
<evidence type="ECO:0000256" key="1">
    <source>
        <dbReference type="ARBA" id="ARBA00004245"/>
    </source>
</evidence>
<evidence type="ECO:0000256" key="11">
    <source>
        <dbReference type="RuleBase" id="RU366047"/>
    </source>
</evidence>
<dbReference type="GO" id="GO:0005874">
    <property type="term" value="C:microtubule"/>
    <property type="evidence" value="ECO:0007669"/>
    <property type="project" value="UniProtKB-KW"/>
</dbReference>